<gene>
    <name evidence="1" type="ORF">CSV91_02925</name>
</gene>
<evidence type="ECO:0000313" key="1">
    <source>
        <dbReference type="EMBL" id="ATP53581.1"/>
    </source>
</evidence>
<protein>
    <submittedName>
        <fullName evidence="1">Uncharacterized protein</fullName>
    </submittedName>
</protein>
<accession>A0A2D1TW43</accession>
<sequence>MFFFSPFKTALMDDIVGTAVLDGVVVEAKYSNPETLIAAGSKHGVCCFYLNGNDRVSHKRVLSYMLENGLIRKTKTGKLYNISFKFDTETYAGKYKGSGFSGKIKLADFVDLETGEFILDSGAD</sequence>
<dbReference type="SUPFAM" id="SSF55418">
    <property type="entry name" value="eIF4e-like"/>
    <property type="match status" value="1"/>
</dbReference>
<reference evidence="1 2" key="1">
    <citation type="submission" date="2017-10" db="EMBL/GenBank/DDBJ databases">
        <title>Complete genome sequence of Collinsella aerofaciens isolated from the gut of a healthy adult Indian.</title>
        <authorList>
            <person name="Bag S."/>
            <person name="Ghosh T.S."/>
            <person name="Das B."/>
        </authorList>
    </citation>
    <scope>NUCLEOTIDE SEQUENCE [LARGE SCALE GENOMIC DNA]</scope>
    <source>
        <strain evidence="2">indica</strain>
    </source>
</reference>
<dbReference type="InterPro" id="IPR023398">
    <property type="entry name" value="TIF_eIF4e-like"/>
</dbReference>
<dbReference type="Proteomes" id="UP000225608">
    <property type="component" value="Chromosome"/>
</dbReference>
<name>A0A2D1TW43_9ACTN</name>
<dbReference type="AlphaFoldDB" id="A0A2D1TW43"/>
<dbReference type="KEGG" id="caer:CSV91_02925"/>
<evidence type="ECO:0000313" key="2">
    <source>
        <dbReference type="Proteomes" id="UP000225608"/>
    </source>
</evidence>
<dbReference type="RefSeq" id="WP_099431743.1">
    <property type="nucleotide sequence ID" value="NZ_CP024160.1"/>
</dbReference>
<organism evidence="1 2">
    <name type="scientific">Collinsella aerofaciens</name>
    <dbReference type="NCBI Taxonomy" id="74426"/>
    <lineage>
        <taxon>Bacteria</taxon>
        <taxon>Bacillati</taxon>
        <taxon>Actinomycetota</taxon>
        <taxon>Coriobacteriia</taxon>
        <taxon>Coriobacteriales</taxon>
        <taxon>Coriobacteriaceae</taxon>
        <taxon>Collinsella</taxon>
    </lineage>
</organism>
<dbReference type="EMBL" id="CP024160">
    <property type="protein sequence ID" value="ATP53581.1"/>
    <property type="molecule type" value="Genomic_DNA"/>
</dbReference>
<proteinExistence type="predicted"/>